<dbReference type="OrthoDB" id="6819313at2759"/>
<sequence length="475" mass="53596">MPFLLRFLGLSKSHEVALLVSIVICHAMYDMYNLEFTVNLNRIWDARFRFGSFPEEIETCIKYILWTLVVLRSFTTPFYLALSCVIFWAALLSDRPLFLVPWLVTGFFKNVVPSILSLIVAVYTCIVTDLQIWACCIFILTQMSSSAFFVYLWSSVQSLYKDQQIDTSTDQMAKEKEVVVRRRKARLMKGYPEVFYESCIEEEIHLKCVSTFENLMQRVREKKGPKQAKSIDSLLQSIASTVEENEWNNMFERSHRLVSNKTIKQTVMQTFGLTDEDIYIAKIHQNEEFKRILSETGIPKVSSDDDTFLSALSNPSSSAQDTVSNDENACGSASTLESTFSNDSETQICAVVNYSTTSLADKSVETNPISDDSKLETRSPIPLPTPNLRTTPAFYFEVSNGASKPSVNNKVVLSDFGCQVSTLSRNILNSPPKEFLTFFPESTSLSYGICESRSSLLNRGTSAHALKSPTAQYCV</sequence>
<proteinExistence type="predicted"/>
<evidence type="ECO:0000313" key="4">
    <source>
        <dbReference type="EMBL" id="KAB0793474.1"/>
    </source>
</evidence>
<keyword evidence="2" id="KW-0812">Transmembrane</keyword>
<feature type="transmembrane region" description="Helical" evidence="2">
    <location>
        <begin position="63"/>
        <end position="91"/>
    </location>
</feature>
<evidence type="ECO:0000313" key="5">
    <source>
        <dbReference type="Proteomes" id="UP000327044"/>
    </source>
</evidence>
<reference evidence="4 5" key="1">
    <citation type="journal article" date="2018" name="Elife">
        <title>Firefly genomes illuminate parallel origins of bioluminescence in beetles.</title>
        <authorList>
            <person name="Fallon T.R."/>
            <person name="Lower S.E."/>
            <person name="Chang C.H."/>
            <person name="Bessho-Uehara M."/>
            <person name="Martin G.J."/>
            <person name="Bewick A.J."/>
            <person name="Behringer M."/>
            <person name="Debat H.J."/>
            <person name="Wong I."/>
            <person name="Day J.C."/>
            <person name="Suvorov A."/>
            <person name="Silva C.J."/>
            <person name="Stanger-Hall K.F."/>
            <person name="Hall D.W."/>
            <person name="Schmitz R.J."/>
            <person name="Nelson D.R."/>
            <person name="Lewis S.M."/>
            <person name="Shigenobu S."/>
            <person name="Bybee S.M."/>
            <person name="Larracuente A.M."/>
            <person name="Oba Y."/>
            <person name="Weng J.K."/>
        </authorList>
    </citation>
    <scope>NUCLEOTIDE SEQUENCE [LARGE SCALE GENOMIC DNA]</scope>
    <source>
        <strain evidence="4">1611_PpyrPB1</strain>
        <tissue evidence="4">Whole body</tissue>
    </source>
</reference>
<dbReference type="EMBL" id="VVIM01000009">
    <property type="protein sequence ID" value="KAB0793473.1"/>
    <property type="molecule type" value="Genomic_DNA"/>
</dbReference>
<comment type="caution">
    <text evidence="4">The sequence shown here is derived from an EMBL/GenBank/DDBJ whole genome shotgun (WGS) entry which is preliminary data.</text>
</comment>
<keyword evidence="2" id="KW-0472">Membrane</keyword>
<dbReference type="Proteomes" id="UP000327044">
    <property type="component" value="Unassembled WGS sequence"/>
</dbReference>
<feature type="transmembrane region" description="Helical" evidence="2">
    <location>
        <begin position="16"/>
        <end position="32"/>
    </location>
</feature>
<feature type="transmembrane region" description="Helical" evidence="2">
    <location>
        <begin position="98"/>
        <end position="124"/>
    </location>
</feature>
<organism evidence="4 5">
    <name type="scientific">Photinus pyralis</name>
    <name type="common">Common eastern firefly</name>
    <name type="synonym">Lampyris pyralis</name>
    <dbReference type="NCBI Taxonomy" id="7054"/>
    <lineage>
        <taxon>Eukaryota</taxon>
        <taxon>Metazoa</taxon>
        <taxon>Ecdysozoa</taxon>
        <taxon>Arthropoda</taxon>
        <taxon>Hexapoda</taxon>
        <taxon>Insecta</taxon>
        <taxon>Pterygota</taxon>
        <taxon>Neoptera</taxon>
        <taxon>Endopterygota</taxon>
        <taxon>Coleoptera</taxon>
        <taxon>Polyphaga</taxon>
        <taxon>Elateriformia</taxon>
        <taxon>Elateroidea</taxon>
        <taxon>Lampyridae</taxon>
        <taxon>Lampyrinae</taxon>
        <taxon>Photinus</taxon>
    </lineage>
</organism>
<dbReference type="InParanoid" id="A0A5N4A829"/>
<keyword evidence="2" id="KW-1133">Transmembrane helix</keyword>
<evidence type="ECO:0000256" key="1">
    <source>
        <dbReference type="SAM" id="MobiDB-lite"/>
    </source>
</evidence>
<feature type="region of interest" description="Disordered" evidence="1">
    <location>
        <begin position="365"/>
        <end position="386"/>
    </location>
</feature>
<dbReference type="EMBL" id="VVIM01000009">
    <property type="protein sequence ID" value="KAB0793474.1"/>
    <property type="molecule type" value="Genomic_DNA"/>
</dbReference>
<name>A0A5N4A829_PHOPY</name>
<accession>A0A5N4A829</accession>
<evidence type="ECO:0000256" key="2">
    <source>
        <dbReference type="SAM" id="Phobius"/>
    </source>
</evidence>
<evidence type="ECO:0000313" key="3">
    <source>
        <dbReference type="EMBL" id="KAB0793473.1"/>
    </source>
</evidence>
<dbReference type="AlphaFoldDB" id="A0A5N4A829"/>
<feature type="region of interest" description="Disordered" evidence="1">
    <location>
        <begin position="311"/>
        <end position="330"/>
    </location>
</feature>
<gene>
    <name evidence="3" type="ORF">PPYR_13093</name>
    <name evidence="4" type="ORF">PPYR_13094</name>
</gene>
<feature type="transmembrane region" description="Helical" evidence="2">
    <location>
        <begin position="130"/>
        <end position="153"/>
    </location>
</feature>
<reference evidence="4" key="2">
    <citation type="submission" date="2019-08" db="EMBL/GenBank/DDBJ databases">
        <authorList>
            <consortium name="Photinus pyralis genome working group"/>
            <person name="Fallon T.R."/>
            <person name="Sander Lower S.E."/>
            <person name="Weng J.-K."/>
        </authorList>
    </citation>
    <scope>NUCLEOTIDE SEQUENCE</scope>
    <source>
        <strain evidence="4">1611_PpyrPB1</strain>
        <tissue evidence="4">Whole body</tissue>
    </source>
</reference>
<keyword evidence="5" id="KW-1185">Reference proteome</keyword>
<protein>
    <submittedName>
        <fullName evidence="4">Uncharacterized protein</fullName>
    </submittedName>
</protein>